<feature type="transmembrane region" description="Helical" evidence="1">
    <location>
        <begin position="24"/>
        <end position="44"/>
    </location>
</feature>
<proteinExistence type="predicted"/>
<dbReference type="AlphaFoldDB" id="A0A7X8SJR4"/>
<evidence type="ECO:0000313" key="2">
    <source>
        <dbReference type="EMBL" id="NLR91506.1"/>
    </source>
</evidence>
<keyword evidence="1" id="KW-0812">Transmembrane</keyword>
<keyword evidence="1" id="KW-0472">Membrane</keyword>
<keyword evidence="3" id="KW-1185">Reference proteome</keyword>
<protein>
    <submittedName>
        <fullName evidence="2">Uncharacterized protein</fullName>
    </submittedName>
</protein>
<reference evidence="2 3" key="1">
    <citation type="submission" date="2020-04" db="EMBL/GenBank/DDBJ databases">
        <title>Flammeovirga sp. SR4, a novel species isolated from seawater.</title>
        <authorList>
            <person name="Wang X."/>
        </authorList>
    </citation>
    <scope>NUCLEOTIDE SEQUENCE [LARGE SCALE GENOMIC DNA]</scope>
    <source>
        <strain evidence="2 3">SR4</strain>
    </source>
</reference>
<keyword evidence="1" id="KW-1133">Transmembrane helix</keyword>
<evidence type="ECO:0000313" key="3">
    <source>
        <dbReference type="Proteomes" id="UP000585050"/>
    </source>
</evidence>
<sequence>MKNFSHKIDNYEKSMKVNSIKERVVWGSLLVGVFSFIILLFDYLT</sequence>
<accession>A0A7X8SJR4</accession>
<organism evidence="2 3">
    <name type="scientific">Flammeovirga agarivorans</name>
    <dbReference type="NCBI Taxonomy" id="2726742"/>
    <lineage>
        <taxon>Bacteria</taxon>
        <taxon>Pseudomonadati</taxon>
        <taxon>Bacteroidota</taxon>
        <taxon>Cytophagia</taxon>
        <taxon>Cytophagales</taxon>
        <taxon>Flammeovirgaceae</taxon>
        <taxon>Flammeovirga</taxon>
    </lineage>
</organism>
<comment type="caution">
    <text evidence="2">The sequence shown here is derived from an EMBL/GenBank/DDBJ whole genome shotgun (WGS) entry which is preliminary data.</text>
</comment>
<evidence type="ECO:0000256" key="1">
    <source>
        <dbReference type="SAM" id="Phobius"/>
    </source>
</evidence>
<gene>
    <name evidence="2" type="ORF">HGP29_09830</name>
</gene>
<dbReference type="EMBL" id="JABAIL010000003">
    <property type="protein sequence ID" value="NLR91506.1"/>
    <property type="molecule type" value="Genomic_DNA"/>
</dbReference>
<dbReference type="Proteomes" id="UP000585050">
    <property type="component" value="Unassembled WGS sequence"/>
</dbReference>
<name>A0A7X8SJR4_9BACT</name>